<dbReference type="CDD" id="cd03215">
    <property type="entry name" value="ABC_Carb_Monos_II"/>
    <property type="match status" value="1"/>
</dbReference>
<dbReference type="Proteomes" id="UP000276309">
    <property type="component" value="Chromosome"/>
</dbReference>
<protein>
    <submittedName>
        <fullName evidence="11">Sugar ABC transporter ATP-binding protein</fullName>
    </submittedName>
</protein>
<keyword evidence="9" id="KW-0472">Membrane</keyword>
<keyword evidence="8" id="KW-1278">Translocase</keyword>
<organism evidence="11 12">
    <name type="scientific">Euzebyella marina</name>
    <dbReference type="NCBI Taxonomy" id="1761453"/>
    <lineage>
        <taxon>Bacteria</taxon>
        <taxon>Pseudomonadati</taxon>
        <taxon>Bacteroidota</taxon>
        <taxon>Flavobacteriia</taxon>
        <taxon>Flavobacteriales</taxon>
        <taxon>Flavobacteriaceae</taxon>
        <taxon>Euzebyella</taxon>
    </lineage>
</organism>
<dbReference type="OrthoDB" id="1115710at2"/>
<dbReference type="PROSITE" id="PS00211">
    <property type="entry name" value="ABC_TRANSPORTER_1"/>
    <property type="match status" value="1"/>
</dbReference>
<evidence type="ECO:0000313" key="12">
    <source>
        <dbReference type="Proteomes" id="UP000276309"/>
    </source>
</evidence>
<evidence type="ECO:0000256" key="7">
    <source>
        <dbReference type="ARBA" id="ARBA00022840"/>
    </source>
</evidence>
<dbReference type="FunFam" id="3.40.50.300:FF:000127">
    <property type="entry name" value="Ribose import ATP-binding protein RbsA"/>
    <property type="match status" value="1"/>
</dbReference>
<dbReference type="GO" id="GO:0016887">
    <property type="term" value="F:ATP hydrolysis activity"/>
    <property type="evidence" value="ECO:0007669"/>
    <property type="project" value="InterPro"/>
</dbReference>
<gene>
    <name evidence="11" type="ORF">D1013_13925</name>
</gene>
<dbReference type="GO" id="GO:0005524">
    <property type="term" value="F:ATP binding"/>
    <property type="evidence" value="ECO:0007669"/>
    <property type="project" value="UniProtKB-KW"/>
</dbReference>
<dbReference type="PANTHER" id="PTHR43790:SF3">
    <property type="entry name" value="D-ALLOSE IMPORT ATP-BINDING PROTEIN ALSA-RELATED"/>
    <property type="match status" value="1"/>
</dbReference>
<dbReference type="InterPro" id="IPR017871">
    <property type="entry name" value="ABC_transporter-like_CS"/>
</dbReference>
<sequence length="495" mass="54959">MLIAKNITKRFSGVTALQEVRLELNAGHVTSIIGENGAGKSTLMKILSGVYTDYEGELLMNGEAVSFKNTREAQNAGIAIIHQELNLLPYLSVAENIFLGRELKNEFGILDKKEMYIRSALLLDKVKLKIDPNTRVEKLKVGERQLLEIAKALMLDTKVLIMDEPTSAITDSEAKILFDIISELKKEGKAIAYISHKMKEIFSICDDYVVLRDGKFIGSGAISEVDENQLIKMMAGREVELHRHNIHVKKNDDPKILEIYDLKLPTFNVEKGITFDLRRGEVLGVFGLMGAGRTELLETIFGVHTGISQGEIKIDSISKKINSPITAIKEGLALVTEDRKRDGIVPDLSVRKNMGLTVLRQLCNVGVLQIDRERALAEMYIDELKIKTDSDQQLIKNLSGGNQQKVVLAKWLATHPKVLMLDEPTRGIDVHAKSEIHKLIDQLASEGMGIIIVSSEIPEILAVSHRVLVLSEGRITGNFDIDEANEQNILKAAIA</sequence>
<dbReference type="InterPro" id="IPR050107">
    <property type="entry name" value="ABC_carbohydrate_import_ATPase"/>
</dbReference>
<dbReference type="CDD" id="cd03216">
    <property type="entry name" value="ABC_Carb_Monos_I"/>
    <property type="match status" value="1"/>
</dbReference>
<evidence type="ECO:0000256" key="3">
    <source>
        <dbReference type="ARBA" id="ARBA00022475"/>
    </source>
</evidence>
<evidence type="ECO:0000256" key="1">
    <source>
        <dbReference type="ARBA" id="ARBA00004202"/>
    </source>
</evidence>
<dbReference type="AlphaFoldDB" id="A0A3G2L805"/>
<keyword evidence="6" id="KW-0547">Nucleotide-binding</keyword>
<keyword evidence="2" id="KW-0813">Transport</keyword>
<proteinExistence type="predicted"/>
<dbReference type="EMBL" id="CP032050">
    <property type="protein sequence ID" value="AYN68400.1"/>
    <property type="molecule type" value="Genomic_DNA"/>
</dbReference>
<keyword evidence="5" id="KW-0677">Repeat</keyword>
<accession>A0A3G2L805</accession>
<dbReference type="Gene3D" id="3.40.50.300">
    <property type="entry name" value="P-loop containing nucleotide triphosphate hydrolases"/>
    <property type="match status" value="2"/>
</dbReference>
<dbReference type="GO" id="GO:0005886">
    <property type="term" value="C:plasma membrane"/>
    <property type="evidence" value="ECO:0007669"/>
    <property type="project" value="UniProtKB-SubCell"/>
</dbReference>
<name>A0A3G2L805_9FLAO</name>
<dbReference type="RefSeq" id="WP_121849413.1">
    <property type="nucleotide sequence ID" value="NZ_CP032050.1"/>
</dbReference>
<comment type="subcellular location">
    <subcellularLocation>
        <location evidence="1">Cell membrane</location>
        <topology evidence="1">Peripheral membrane protein</topology>
    </subcellularLocation>
</comment>
<keyword evidence="3" id="KW-1003">Cell membrane</keyword>
<dbReference type="InterPro" id="IPR003593">
    <property type="entry name" value="AAA+_ATPase"/>
</dbReference>
<keyword evidence="4" id="KW-0762">Sugar transport</keyword>
<dbReference type="SMART" id="SM00382">
    <property type="entry name" value="AAA"/>
    <property type="match status" value="2"/>
</dbReference>
<dbReference type="KEGG" id="emar:D1013_13925"/>
<evidence type="ECO:0000259" key="10">
    <source>
        <dbReference type="PROSITE" id="PS50893"/>
    </source>
</evidence>
<feature type="domain" description="ABC transporter" evidence="10">
    <location>
        <begin position="254"/>
        <end position="495"/>
    </location>
</feature>
<dbReference type="PANTHER" id="PTHR43790">
    <property type="entry name" value="CARBOHYDRATE TRANSPORT ATP-BINDING PROTEIN MG119-RELATED"/>
    <property type="match status" value="1"/>
</dbReference>
<dbReference type="Pfam" id="PF00005">
    <property type="entry name" value="ABC_tran"/>
    <property type="match status" value="2"/>
</dbReference>
<keyword evidence="12" id="KW-1185">Reference proteome</keyword>
<evidence type="ECO:0000256" key="4">
    <source>
        <dbReference type="ARBA" id="ARBA00022597"/>
    </source>
</evidence>
<dbReference type="InterPro" id="IPR003439">
    <property type="entry name" value="ABC_transporter-like_ATP-bd"/>
</dbReference>
<feature type="domain" description="ABC transporter" evidence="10">
    <location>
        <begin position="2"/>
        <end position="238"/>
    </location>
</feature>
<dbReference type="InterPro" id="IPR027417">
    <property type="entry name" value="P-loop_NTPase"/>
</dbReference>
<evidence type="ECO:0000256" key="2">
    <source>
        <dbReference type="ARBA" id="ARBA00022448"/>
    </source>
</evidence>
<evidence type="ECO:0000256" key="6">
    <source>
        <dbReference type="ARBA" id="ARBA00022741"/>
    </source>
</evidence>
<evidence type="ECO:0000313" key="11">
    <source>
        <dbReference type="EMBL" id="AYN68400.1"/>
    </source>
</evidence>
<evidence type="ECO:0000256" key="9">
    <source>
        <dbReference type="ARBA" id="ARBA00023136"/>
    </source>
</evidence>
<reference evidence="11 12" key="1">
    <citation type="submission" date="2018-08" db="EMBL/GenBank/DDBJ databases">
        <title>The reduced genetic potential of extracellular carbohydrate catabolism in Euzebyella marina RN62, a Flavobacteriia bacterium isolated from the hadal water.</title>
        <authorList>
            <person name="Xue C."/>
        </authorList>
    </citation>
    <scope>NUCLEOTIDE SEQUENCE [LARGE SCALE GENOMIC DNA]</scope>
    <source>
        <strain evidence="11 12">RN62</strain>
    </source>
</reference>
<dbReference type="PROSITE" id="PS50893">
    <property type="entry name" value="ABC_TRANSPORTER_2"/>
    <property type="match status" value="2"/>
</dbReference>
<keyword evidence="7 11" id="KW-0067">ATP-binding</keyword>
<evidence type="ECO:0000256" key="5">
    <source>
        <dbReference type="ARBA" id="ARBA00022737"/>
    </source>
</evidence>
<dbReference type="SUPFAM" id="SSF52540">
    <property type="entry name" value="P-loop containing nucleoside triphosphate hydrolases"/>
    <property type="match status" value="2"/>
</dbReference>
<evidence type="ECO:0000256" key="8">
    <source>
        <dbReference type="ARBA" id="ARBA00022967"/>
    </source>
</evidence>